<dbReference type="AlphaFoldDB" id="A0AAN7K1U6"/>
<feature type="region of interest" description="Disordered" evidence="1">
    <location>
        <begin position="208"/>
        <end position="253"/>
    </location>
</feature>
<dbReference type="Pfam" id="PF07816">
    <property type="entry name" value="DUF1645"/>
    <property type="match status" value="1"/>
</dbReference>
<protein>
    <submittedName>
        <fullName evidence="2">Uncharacterized protein</fullName>
    </submittedName>
</protein>
<organism evidence="2 3">
    <name type="scientific">Trapa incisa</name>
    <dbReference type="NCBI Taxonomy" id="236973"/>
    <lineage>
        <taxon>Eukaryota</taxon>
        <taxon>Viridiplantae</taxon>
        <taxon>Streptophyta</taxon>
        <taxon>Embryophyta</taxon>
        <taxon>Tracheophyta</taxon>
        <taxon>Spermatophyta</taxon>
        <taxon>Magnoliopsida</taxon>
        <taxon>eudicotyledons</taxon>
        <taxon>Gunneridae</taxon>
        <taxon>Pentapetalae</taxon>
        <taxon>rosids</taxon>
        <taxon>malvids</taxon>
        <taxon>Myrtales</taxon>
        <taxon>Lythraceae</taxon>
        <taxon>Trapa</taxon>
    </lineage>
</organism>
<evidence type="ECO:0000313" key="3">
    <source>
        <dbReference type="Proteomes" id="UP001345219"/>
    </source>
</evidence>
<keyword evidence="3" id="KW-1185">Reference proteome</keyword>
<dbReference type="PANTHER" id="PTHR33095">
    <property type="entry name" value="OS07G0619500 PROTEIN"/>
    <property type="match status" value="1"/>
</dbReference>
<gene>
    <name evidence="2" type="ORF">SAY87_023029</name>
</gene>
<evidence type="ECO:0000256" key="1">
    <source>
        <dbReference type="SAM" id="MobiDB-lite"/>
    </source>
</evidence>
<feature type="region of interest" description="Disordered" evidence="1">
    <location>
        <begin position="38"/>
        <end position="59"/>
    </location>
</feature>
<dbReference type="InterPro" id="IPR012442">
    <property type="entry name" value="DUF1645_plant"/>
</dbReference>
<name>A0AAN7K1U6_9MYRT</name>
<sequence length="303" mass="32991">MDQEMDALEGSRCDSSQVYPCPSFSSYSPGGLTSVANRVRREEVEEEEARGPPELPLTVPCGEDRLEGLHHSWHEDDDDADFEFVSLVKNSNPSVMGGHVGQVFPVFNRNLLTVGGGSEAGKEEVERSIRDPLKSLFLGVPDPPSCSSSEADELDCEPEGKYCFWAVTSPAAQSPARCKKSNSTGSCPKRWRFLDLLRRSNSEGKDSFAFLSPSSSSSPTAGGKGSKEKRSSSDEPKTTAAAKAGKTKTTKEKVAAASAHETFYVRSKAMKEGDRRRSYLPYRKDLVGIFANLNGLSRSFAPF</sequence>
<dbReference type="EMBL" id="JAXIOK010000011">
    <property type="protein sequence ID" value="KAK4759898.1"/>
    <property type="molecule type" value="Genomic_DNA"/>
</dbReference>
<evidence type="ECO:0000313" key="2">
    <source>
        <dbReference type="EMBL" id="KAK4759898.1"/>
    </source>
</evidence>
<comment type="caution">
    <text evidence="2">The sequence shown here is derived from an EMBL/GenBank/DDBJ whole genome shotgun (WGS) entry which is preliminary data.</text>
</comment>
<dbReference type="Proteomes" id="UP001345219">
    <property type="component" value="Chromosome 17"/>
</dbReference>
<feature type="compositionally biased region" description="Basic and acidic residues" evidence="1">
    <location>
        <begin position="225"/>
        <end position="237"/>
    </location>
</feature>
<reference evidence="2 3" key="1">
    <citation type="journal article" date="2023" name="Hortic Res">
        <title>Pangenome of water caltrop reveals structural variations and asymmetric subgenome divergence after allopolyploidization.</title>
        <authorList>
            <person name="Zhang X."/>
            <person name="Chen Y."/>
            <person name="Wang L."/>
            <person name="Yuan Y."/>
            <person name="Fang M."/>
            <person name="Shi L."/>
            <person name="Lu R."/>
            <person name="Comes H.P."/>
            <person name="Ma Y."/>
            <person name="Chen Y."/>
            <person name="Huang G."/>
            <person name="Zhou Y."/>
            <person name="Zheng Z."/>
            <person name="Qiu Y."/>
        </authorList>
    </citation>
    <scope>NUCLEOTIDE SEQUENCE [LARGE SCALE GENOMIC DNA]</scope>
    <source>
        <tissue evidence="2">Roots</tissue>
    </source>
</reference>
<dbReference type="PANTHER" id="PTHR33095:SF101">
    <property type="entry name" value="DUF1645 DOMAIN-CONTAINING PROTEIN"/>
    <property type="match status" value="1"/>
</dbReference>
<proteinExistence type="predicted"/>
<accession>A0AAN7K1U6</accession>